<organism evidence="1 2">
    <name type="scientific">Candidatus Daviesbacteria bacterium RIFOXYD1_FULL_41_10</name>
    <dbReference type="NCBI Taxonomy" id="1797801"/>
    <lineage>
        <taxon>Bacteria</taxon>
        <taxon>Candidatus Daviesiibacteriota</taxon>
    </lineage>
</organism>
<evidence type="ECO:0000313" key="2">
    <source>
        <dbReference type="Proteomes" id="UP000177135"/>
    </source>
</evidence>
<dbReference type="AlphaFoldDB" id="A0A1F5N0B8"/>
<dbReference type="Pfam" id="PF05973">
    <property type="entry name" value="Gp49"/>
    <property type="match status" value="1"/>
</dbReference>
<gene>
    <name evidence="1" type="ORF">A2617_01240</name>
</gene>
<accession>A0A1F5N0B8</accession>
<reference evidence="1 2" key="1">
    <citation type="journal article" date="2016" name="Nat. Commun.">
        <title>Thousands of microbial genomes shed light on interconnected biogeochemical processes in an aquifer system.</title>
        <authorList>
            <person name="Anantharaman K."/>
            <person name="Brown C.T."/>
            <person name="Hug L.A."/>
            <person name="Sharon I."/>
            <person name="Castelle C.J."/>
            <person name="Probst A.J."/>
            <person name="Thomas B.C."/>
            <person name="Singh A."/>
            <person name="Wilkins M.J."/>
            <person name="Karaoz U."/>
            <person name="Brodie E.L."/>
            <person name="Williams K.H."/>
            <person name="Hubbard S.S."/>
            <person name="Banfield J.F."/>
        </authorList>
    </citation>
    <scope>NUCLEOTIDE SEQUENCE [LARGE SCALE GENOMIC DNA]</scope>
</reference>
<evidence type="ECO:0000313" key="1">
    <source>
        <dbReference type="EMBL" id="OGE71051.1"/>
    </source>
</evidence>
<protein>
    <recommendedName>
        <fullName evidence="3">Addiction module toxin RelE</fullName>
    </recommendedName>
</protein>
<sequence>MDEKWKVILYRSPSGVHPVQQFIDSLEIKAQSKAQDAIYMLQEFGIRLGLPHIKKLTGTDLWELRIIGNDSIRVLYVAVTGRTFLLLHGFKKKKDKTPPKEIRTAEDRLAEYRSRTKKLGG</sequence>
<dbReference type="EMBL" id="MFEC01000020">
    <property type="protein sequence ID" value="OGE71051.1"/>
    <property type="molecule type" value="Genomic_DNA"/>
</dbReference>
<comment type="caution">
    <text evidence="1">The sequence shown here is derived from an EMBL/GenBank/DDBJ whole genome shotgun (WGS) entry which is preliminary data.</text>
</comment>
<evidence type="ECO:0008006" key="3">
    <source>
        <dbReference type="Google" id="ProtNLM"/>
    </source>
</evidence>
<dbReference type="InterPro" id="IPR009241">
    <property type="entry name" value="HigB-like"/>
</dbReference>
<dbReference type="Proteomes" id="UP000177135">
    <property type="component" value="Unassembled WGS sequence"/>
</dbReference>
<proteinExistence type="predicted"/>
<name>A0A1F5N0B8_9BACT</name>